<name>A0A1L6MUZ1_9BACT</name>
<dbReference type="STRING" id="1882918.BCY86_00415"/>
<reference evidence="1 2" key="1">
    <citation type="submission" date="2016-08" db="EMBL/GenBank/DDBJ databases">
        <title>Identification and validation of antigenic proteins from Pajaroellobacter abortibovis using de-novo genome sequence assembly and reverse vaccinology.</title>
        <authorList>
            <person name="Welly B.T."/>
            <person name="Miller M.R."/>
            <person name="Stott J.L."/>
            <person name="Blanchard M.T."/>
            <person name="Islas-Trejo A.D."/>
            <person name="O'Rourke S.M."/>
            <person name="Young A.E."/>
            <person name="Medrano J.F."/>
            <person name="Van Eenennaam A.L."/>
        </authorList>
    </citation>
    <scope>NUCLEOTIDE SEQUENCE [LARGE SCALE GENOMIC DNA]</scope>
    <source>
        <strain evidence="1 2">BTF92-0548A/99-0131</strain>
    </source>
</reference>
<evidence type="ECO:0000313" key="2">
    <source>
        <dbReference type="Proteomes" id="UP000185544"/>
    </source>
</evidence>
<protein>
    <submittedName>
        <fullName evidence="1">Uncharacterized protein</fullName>
    </submittedName>
</protein>
<dbReference type="AlphaFoldDB" id="A0A1L6MUZ1"/>
<proteinExistence type="predicted"/>
<organism evidence="1 2">
    <name type="scientific">Pajaroellobacter abortibovis</name>
    <dbReference type="NCBI Taxonomy" id="1882918"/>
    <lineage>
        <taxon>Bacteria</taxon>
        <taxon>Pseudomonadati</taxon>
        <taxon>Myxococcota</taxon>
        <taxon>Polyangia</taxon>
        <taxon>Polyangiales</taxon>
        <taxon>Polyangiaceae</taxon>
    </lineage>
</organism>
<accession>A0A1L6MUZ1</accession>
<evidence type="ECO:0000313" key="1">
    <source>
        <dbReference type="EMBL" id="APR99306.1"/>
    </source>
</evidence>
<sequence length="81" mass="9634">MFNKEINSVEERECYSTTKEFITYSLKTMNKKSLFFYLQTVSEEIDLGVFFDVWTNLGLVRAWAEKVQREFLLISFATSRD</sequence>
<gene>
    <name evidence="1" type="ORF">BCY86_00415</name>
</gene>
<dbReference type="KEGG" id="pabo:BCY86_00415"/>
<keyword evidence="2" id="KW-1185">Reference proteome</keyword>
<dbReference type="EMBL" id="CP016908">
    <property type="protein sequence ID" value="APR99306.1"/>
    <property type="molecule type" value="Genomic_DNA"/>
</dbReference>
<dbReference type="Proteomes" id="UP000185544">
    <property type="component" value="Chromosome"/>
</dbReference>